<evidence type="ECO:0000256" key="1">
    <source>
        <dbReference type="SAM" id="Phobius"/>
    </source>
</evidence>
<feature type="transmembrane region" description="Helical" evidence="1">
    <location>
        <begin position="287"/>
        <end position="307"/>
    </location>
</feature>
<dbReference type="PANTHER" id="PTHR43044">
    <property type="match status" value="1"/>
</dbReference>
<gene>
    <name evidence="2" type="ORF">HLH27_02300</name>
</gene>
<feature type="transmembrane region" description="Helical" evidence="1">
    <location>
        <begin position="216"/>
        <end position="237"/>
    </location>
</feature>
<sequence>MTRTRPGIEHVAWAIALAAGLAVLAGLVWMPHAVYRPWLGACAAWLGWPLGSMALMLAHALTGGRWGEILRPGLRAGVATLPLGLPALAVLLVGAGDLYPWLHGEEAARAANRFYLNPPFALVRIALYAGIWGVLGVVCLRGRGLARIAPVGLILLALTFSFASIDLTESLDPHFSSSAYGLIASAGAGLLALALAMVLALLAGGLDADRQVLRDLARLLLGLTVLWAYLDFMQFLIVWQSNLPVEAAWYGRRLHGGWGVVAVGLVGLHFLLPFVLLMLAPLQGRRSVVLGAAGLLVAMEVVRNLWLVLPGHAAVSVLPTLACLLLFAAAGAALCVRAMRREVIHA</sequence>
<feature type="transmembrane region" description="Helical" evidence="1">
    <location>
        <begin position="121"/>
        <end position="141"/>
    </location>
</feature>
<organism evidence="2 3">
    <name type="scientific">Gluconacetobacter takamatsuzukensis</name>
    <dbReference type="NCBI Taxonomy" id="1286190"/>
    <lineage>
        <taxon>Bacteria</taxon>
        <taxon>Pseudomonadati</taxon>
        <taxon>Pseudomonadota</taxon>
        <taxon>Alphaproteobacteria</taxon>
        <taxon>Acetobacterales</taxon>
        <taxon>Acetobacteraceae</taxon>
        <taxon>Gluconacetobacter</taxon>
    </lineage>
</organism>
<dbReference type="AlphaFoldDB" id="A0A7W4KBL4"/>
<accession>A0A7W4KBL4</accession>
<feature type="transmembrane region" description="Helical" evidence="1">
    <location>
        <begin position="313"/>
        <end position="336"/>
    </location>
</feature>
<proteinExistence type="predicted"/>
<evidence type="ECO:0008006" key="4">
    <source>
        <dbReference type="Google" id="ProtNLM"/>
    </source>
</evidence>
<keyword evidence="1" id="KW-0812">Transmembrane</keyword>
<dbReference type="RefSeq" id="WP_182947444.1">
    <property type="nucleotide sequence ID" value="NZ_JABEQK010000001.1"/>
</dbReference>
<feature type="transmembrane region" description="Helical" evidence="1">
    <location>
        <begin position="73"/>
        <end position="95"/>
    </location>
</feature>
<comment type="caution">
    <text evidence="2">The sequence shown here is derived from an EMBL/GenBank/DDBJ whole genome shotgun (WGS) entry which is preliminary data.</text>
</comment>
<feature type="transmembrane region" description="Helical" evidence="1">
    <location>
        <begin position="257"/>
        <end position="280"/>
    </location>
</feature>
<keyword evidence="3" id="KW-1185">Reference proteome</keyword>
<protein>
    <recommendedName>
        <fullName evidence="4">Quinol:cytochrome c oxidoreductase quinone-binding subunit 2</fullName>
    </recommendedName>
</protein>
<name>A0A7W4KBL4_9PROT</name>
<reference evidence="2 3" key="1">
    <citation type="submission" date="2020-04" db="EMBL/GenBank/DDBJ databases">
        <title>Description of novel Gluconacetobacter.</title>
        <authorList>
            <person name="Sombolestani A."/>
        </authorList>
    </citation>
    <scope>NUCLEOTIDE SEQUENCE [LARGE SCALE GENOMIC DNA]</scope>
    <source>
        <strain evidence="2 3">LMG 27800</strain>
    </source>
</reference>
<keyword evidence="1" id="KW-1133">Transmembrane helix</keyword>
<evidence type="ECO:0000313" key="3">
    <source>
        <dbReference type="Proteomes" id="UP000540556"/>
    </source>
</evidence>
<feature type="transmembrane region" description="Helical" evidence="1">
    <location>
        <begin position="12"/>
        <end position="32"/>
    </location>
</feature>
<feature type="transmembrane region" description="Helical" evidence="1">
    <location>
        <begin position="179"/>
        <end position="204"/>
    </location>
</feature>
<dbReference type="Proteomes" id="UP000540556">
    <property type="component" value="Unassembled WGS sequence"/>
</dbReference>
<keyword evidence="1" id="KW-0472">Membrane</keyword>
<feature type="transmembrane region" description="Helical" evidence="1">
    <location>
        <begin position="38"/>
        <end position="61"/>
    </location>
</feature>
<evidence type="ECO:0000313" key="2">
    <source>
        <dbReference type="EMBL" id="MBB2203850.1"/>
    </source>
</evidence>
<dbReference type="PANTHER" id="PTHR43044:SF1">
    <property type="entry name" value="QUINOL:CYTOCHROME C OXIDOREDUCTASE QUINONE-BINDING SUBUNIT 2"/>
    <property type="match status" value="1"/>
</dbReference>
<feature type="transmembrane region" description="Helical" evidence="1">
    <location>
        <begin position="148"/>
        <end position="167"/>
    </location>
</feature>
<dbReference type="EMBL" id="JABEQK010000001">
    <property type="protein sequence ID" value="MBB2203850.1"/>
    <property type="molecule type" value="Genomic_DNA"/>
</dbReference>